<gene>
    <name evidence="1" type="ORF">BC792_10356</name>
</gene>
<protein>
    <submittedName>
        <fullName evidence="1">Uncharacterized protein</fullName>
    </submittedName>
</protein>
<dbReference type="Proteomes" id="UP000325105">
    <property type="component" value="Unassembled WGS sequence"/>
</dbReference>
<name>A0A5S5DMH0_9SPHI</name>
<organism evidence="1 2">
    <name type="scientific">Sphingobacterium allocomposti</name>
    <dbReference type="NCBI Taxonomy" id="415956"/>
    <lineage>
        <taxon>Bacteria</taxon>
        <taxon>Pseudomonadati</taxon>
        <taxon>Bacteroidota</taxon>
        <taxon>Sphingobacteriia</taxon>
        <taxon>Sphingobacteriales</taxon>
        <taxon>Sphingobacteriaceae</taxon>
        <taxon>Sphingobacterium</taxon>
    </lineage>
</organism>
<keyword evidence="2" id="KW-1185">Reference proteome</keyword>
<evidence type="ECO:0000313" key="1">
    <source>
        <dbReference type="EMBL" id="TYP97130.1"/>
    </source>
</evidence>
<proteinExistence type="predicted"/>
<comment type="caution">
    <text evidence="1">The sequence shown here is derived from an EMBL/GenBank/DDBJ whole genome shotgun (WGS) entry which is preliminary data.</text>
</comment>
<dbReference type="EMBL" id="VNHX01000003">
    <property type="protein sequence ID" value="TYP97130.1"/>
    <property type="molecule type" value="Genomic_DNA"/>
</dbReference>
<reference evidence="1 2" key="1">
    <citation type="submission" date="2019-07" db="EMBL/GenBank/DDBJ databases">
        <title>Genomic Encyclopedia of Archaeal and Bacterial Type Strains, Phase II (KMG-II): from individual species to whole genera.</title>
        <authorList>
            <person name="Goeker M."/>
        </authorList>
    </citation>
    <scope>NUCLEOTIDE SEQUENCE [LARGE SCALE GENOMIC DNA]</scope>
    <source>
        <strain evidence="1 2">DSM 18850</strain>
    </source>
</reference>
<sequence>MLASETSPTILKIVILLKNQWEEEGRSGEGYLQFSSARTFNGML</sequence>
<accession>A0A5S5DMH0</accession>
<dbReference type="AlphaFoldDB" id="A0A5S5DMH0"/>
<evidence type="ECO:0000313" key="2">
    <source>
        <dbReference type="Proteomes" id="UP000325105"/>
    </source>
</evidence>